<accession>A0A0F9XGR5</accession>
<gene>
    <name evidence="1" type="ORF">LCGC14_0219730</name>
</gene>
<comment type="caution">
    <text evidence="1">The sequence shown here is derived from an EMBL/GenBank/DDBJ whole genome shotgun (WGS) entry which is preliminary data.</text>
</comment>
<organism evidence="1">
    <name type="scientific">marine sediment metagenome</name>
    <dbReference type="NCBI Taxonomy" id="412755"/>
    <lineage>
        <taxon>unclassified sequences</taxon>
        <taxon>metagenomes</taxon>
        <taxon>ecological metagenomes</taxon>
    </lineage>
</organism>
<proteinExistence type="predicted"/>
<evidence type="ECO:0000313" key="1">
    <source>
        <dbReference type="EMBL" id="KKN91108.1"/>
    </source>
</evidence>
<reference evidence="1" key="1">
    <citation type="journal article" date="2015" name="Nature">
        <title>Complex archaea that bridge the gap between prokaryotes and eukaryotes.</title>
        <authorList>
            <person name="Spang A."/>
            <person name="Saw J.H."/>
            <person name="Jorgensen S.L."/>
            <person name="Zaremba-Niedzwiedzka K."/>
            <person name="Martijn J."/>
            <person name="Lind A.E."/>
            <person name="van Eijk R."/>
            <person name="Schleper C."/>
            <person name="Guy L."/>
            <person name="Ettema T.J."/>
        </authorList>
    </citation>
    <scope>NUCLEOTIDE SEQUENCE</scope>
</reference>
<dbReference type="AlphaFoldDB" id="A0A0F9XGR5"/>
<sequence>MSNDICLTKEYARDGFVPTDLQWQIDKIAEDFTLYDLFRLVYQADIIVPGICATLGMPEFTAFWDQINLERDPDDEKDLEYLELYWRCDYDTRVVKKGGKPTDQKNHGDILDNDKNYWDDPKIGEMSNLMGFHGIGPLCPLAHTCSHECGDDCKKEDSGYAIEFTSVNNLQHLPIRVSPKVSFHPPFVESDRDFHRTGFELTIQPTLWCFITSIFWELTFVGYTPDEVADKSQEFHDRVDEAKDHMKKLIEDNPNDD</sequence>
<dbReference type="EMBL" id="LAZR01000105">
    <property type="protein sequence ID" value="KKN91108.1"/>
    <property type="molecule type" value="Genomic_DNA"/>
</dbReference>
<protein>
    <submittedName>
        <fullName evidence="1">Uncharacterized protein</fullName>
    </submittedName>
</protein>
<name>A0A0F9XGR5_9ZZZZ</name>